<dbReference type="GO" id="GO:0005525">
    <property type="term" value="F:GTP binding"/>
    <property type="evidence" value="ECO:0007669"/>
    <property type="project" value="UniProtKB-KW"/>
</dbReference>
<proteinExistence type="inferred from homology"/>
<keyword evidence="3" id="KW-0342">GTP-binding</keyword>
<dbReference type="EMBL" id="ASPP01009614">
    <property type="protein sequence ID" value="ETO23901.1"/>
    <property type="molecule type" value="Genomic_DNA"/>
</dbReference>
<dbReference type="SMART" id="SM00175">
    <property type="entry name" value="RAB"/>
    <property type="match status" value="1"/>
</dbReference>
<gene>
    <name evidence="4" type="ORF">RFI_13259</name>
</gene>
<evidence type="ECO:0000256" key="3">
    <source>
        <dbReference type="ARBA" id="ARBA00023134"/>
    </source>
</evidence>
<dbReference type="InterPro" id="IPR001806">
    <property type="entry name" value="Small_GTPase"/>
</dbReference>
<dbReference type="PRINTS" id="PR00449">
    <property type="entry name" value="RASTRNSFRMNG"/>
</dbReference>
<evidence type="ECO:0000313" key="4">
    <source>
        <dbReference type="EMBL" id="ETO23901.1"/>
    </source>
</evidence>
<dbReference type="InterPro" id="IPR050305">
    <property type="entry name" value="Small_GTPase_Rab"/>
</dbReference>
<dbReference type="SUPFAM" id="SSF52540">
    <property type="entry name" value="P-loop containing nucleoside triphosphate hydrolases"/>
    <property type="match status" value="1"/>
</dbReference>
<name>X6ND70_RETFI</name>
<dbReference type="InterPro" id="IPR025662">
    <property type="entry name" value="Sigma_54_int_dom_ATP-bd_1"/>
</dbReference>
<accession>X6ND70</accession>
<dbReference type="PANTHER" id="PTHR47980">
    <property type="entry name" value="LD44762P"/>
    <property type="match status" value="1"/>
</dbReference>
<comment type="caution">
    <text evidence="4">The sequence shown here is derived from an EMBL/GenBank/DDBJ whole genome shotgun (WGS) entry which is preliminary data.</text>
</comment>
<evidence type="ECO:0000256" key="1">
    <source>
        <dbReference type="ARBA" id="ARBA00006270"/>
    </source>
</evidence>
<dbReference type="GO" id="GO:0003924">
    <property type="term" value="F:GTPase activity"/>
    <property type="evidence" value="ECO:0007669"/>
    <property type="project" value="InterPro"/>
</dbReference>
<dbReference type="PROSITE" id="PS51421">
    <property type="entry name" value="RAS"/>
    <property type="match status" value="1"/>
</dbReference>
<dbReference type="SMART" id="SM00173">
    <property type="entry name" value="RAS"/>
    <property type="match status" value="1"/>
</dbReference>
<sequence length="229" mass="26526">MAQRKTNTEYDCLFVLLLVGDSGVGKSCLLLRFTEDTFSDNMINTIGVDFKTKTINVDDKVIKLQLWFFFLQKKKKKKGKNLLQICTSKNFFFFFFYVTKKNVGNKIVYDVTKADTFDSVSNWLHEIERNAPETVCKLLVGNKSDKDEQHSRQVPREKGENLALEHRVPFVETSAKNTDNVSRMFETMARLILEKWSQRNTYTTTSNELSKINIQPTTQNSTKDNGCWC</sequence>
<protein>
    <submittedName>
        <fullName evidence="4">Uncharacterized protein</fullName>
    </submittedName>
</protein>
<reference evidence="4 5" key="1">
    <citation type="journal article" date="2013" name="Curr. Biol.">
        <title>The Genome of the Foraminiferan Reticulomyxa filosa.</title>
        <authorList>
            <person name="Glockner G."/>
            <person name="Hulsmann N."/>
            <person name="Schleicher M."/>
            <person name="Noegel A.A."/>
            <person name="Eichinger L."/>
            <person name="Gallinger C."/>
            <person name="Pawlowski J."/>
            <person name="Sierra R."/>
            <person name="Euteneuer U."/>
            <person name="Pillet L."/>
            <person name="Moustafa A."/>
            <person name="Platzer M."/>
            <person name="Groth M."/>
            <person name="Szafranski K."/>
            <person name="Schliwa M."/>
        </authorList>
    </citation>
    <scope>NUCLEOTIDE SEQUENCE [LARGE SCALE GENOMIC DNA]</scope>
</reference>
<dbReference type="FunFam" id="3.40.50.300:FF:001447">
    <property type="entry name" value="Ras-related protein Rab-1B"/>
    <property type="match status" value="1"/>
</dbReference>
<organism evidence="4 5">
    <name type="scientific">Reticulomyxa filosa</name>
    <dbReference type="NCBI Taxonomy" id="46433"/>
    <lineage>
        <taxon>Eukaryota</taxon>
        <taxon>Sar</taxon>
        <taxon>Rhizaria</taxon>
        <taxon>Retaria</taxon>
        <taxon>Foraminifera</taxon>
        <taxon>Monothalamids</taxon>
        <taxon>Reticulomyxidae</taxon>
        <taxon>Reticulomyxa</taxon>
    </lineage>
</organism>
<dbReference type="Proteomes" id="UP000023152">
    <property type="component" value="Unassembled WGS sequence"/>
</dbReference>
<dbReference type="OMA" id="RRELMCD"/>
<dbReference type="Gene3D" id="3.40.50.300">
    <property type="entry name" value="P-loop containing nucleotide triphosphate hydrolases"/>
    <property type="match status" value="1"/>
</dbReference>
<comment type="similarity">
    <text evidence="1">Belongs to the small GTPase superfamily. Rab family.</text>
</comment>
<dbReference type="PROSITE" id="PS00675">
    <property type="entry name" value="SIGMA54_INTERACT_1"/>
    <property type="match status" value="1"/>
</dbReference>
<dbReference type="PROSITE" id="PS51419">
    <property type="entry name" value="RAB"/>
    <property type="match status" value="1"/>
</dbReference>
<dbReference type="Pfam" id="PF00071">
    <property type="entry name" value="Ras"/>
    <property type="match status" value="2"/>
</dbReference>
<keyword evidence="5" id="KW-1185">Reference proteome</keyword>
<dbReference type="AlphaFoldDB" id="X6ND70"/>
<evidence type="ECO:0000313" key="5">
    <source>
        <dbReference type="Proteomes" id="UP000023152"/>
    </source>
</evidence>
<dbReference type="SMART" id="SM00174">
    <property type="entry name" value="RHO"/>
    <property type="match status" value="1"/>
</dbReference>
<evidence type="ECO:0000256" key="2">
    <source>
        <dbReference type="ARBA" id="ARBA00022741"/>
    </source>
</evidence>
<keyword evidence="2" id="KW-0547">Nucleotide-binding</keyword>
<dbReference type="InterPro" id="IPR027417">
    <property type="entry name" value="P-loop_NTPase"/>
</dbReference>